<dbReference type="UniPathway" id="UPA00252"/>
<comment type="catalytic activity">
    <reaction evidence="6">
        <text>coproporphyrinogen III + 3 O2 = coproporphyrin III + 3 H2O2</text>
        <dbReference type="Rhea" id="RHEA:43436"/>
        <dbReference type="ChEBI" id="CHEBI:15379"/>
        <dbReference type="ChEBI" id="CHEBI:16240"/>
        <dbReference type="ChEBI" id="CHEBI:57309"/>
        <dbReference type="ChEBI" id="CHEBI:131725"/>
        <dbReference type="EC" id="1.3.3.15"/>
    </reaction>
</comment>
<evidence type="ECO:0000256" key="5">
    <source>
        <dbReference type="ARBA" id="ARBA00023133"/>
    </source>
</evidence>
<dbReference type="SUPFAM" id="SSF51905">
    <property type="entry name" value="FAD/NAD(P)-binding domain"/>
    <property type="match status" value="1"/>
</dbReference>
<feature type="domain" description="Amine oxidase" evidence="7">
    <location>
        <begin position="16"/>
        <end position="454"/>
    </location>
</feature>
<dbReference type="SUPFAM" id="SSF54373">
    <property type="entry name" value="FAD-linked reductases, C-terminal domain"/>
    <property type="match status" value="1"/>
</dbReference>
<keyword evidence="2 6" id="KW-0285">Flavoprotein</keyword>
<evidence type="ECO:0000313" key="9">
    <source>
        <dbReference type="Proteomes" id="UP000290218"/>
    </source>
</evidence>
<dbReference type="RefSeq" id="WP_129047932.1">
    <property type="nucleotide sequence ID" value="NZ_SDHX01000001.1"/>
</dbReference>
<dbReference type="EC" id="1.3.3.15" evidence="6"/>
<dbReference type="Gene3D" id="1.10.3110.10">
    <property type="entry name" value="protoporphyrinogen ix oxidase, domain 3"/>
    <property type="match status" value="1"/>
</dbReference>
<evidence type="ECO:0000313" key="8">
    <source>
        <dbReference type="EMBL" id="RXK56564.1"/>
    </source>
</evidence>
<dbReference type="NCBIfam" id="TIGR00562">
    <property type="entry name" value="proto_IX_ox"/>
    <property type="match status" value="1"/>
</dbReference>
<sequence>MSDATSTHVAIVGAGITGLTAAFHLARRGCRVTVFEKGPQPGGSIRSTAEEGWLYESGPNSLQYGKDIKQLVSDLGLESSVVPANPLAKRRFVVRGGKFVQVPSSPPAFLKTSLFGLRTKLSLPLEMFSRPRVRTTDLSLAELVRSHFTQELVDYAVNPLVAGIYAGDPEKLSVRHSFRMLWEAERSHGSLIRGMMAGAKARKAAGEGGIPPIVSFTGGLQTLTDTLAAKLPAGSLKLNAAVETLLPGQPHRLVWKQDGQTQSGEFDAVVLAAPAGALAQLTIGTLGERPLASLENIPHPPVSSLFLGYRRDQVAHPLDGFGGLVPAVERRNVLGILFSSTLFPNRAPDGHVALTVFIGGMRQPELARLTSSELLAKIDQDLRDLAGVSGAPVFLRHTFWPRAIPQYVLGYERWQEQFTALENRHARLFIGGNARDGISVPDCVKSGLRLAERALDK</sequence>
<dbReference type="PRINTS" id="PR00419">
    <property type="entry name" value="ADXRDTASE"/>
</dbReference>
<dbReference type="AlphaFoldDB" id="A0A4Q1CBT8"/>
<dbReference type="Gene3D" id="3.50.50.60">
    <property type="entry name" value="FAD/NAD(P)-binding domain"/>
    <property type="match status" value="1"/>
</dbReference>
<evidence type="ECO:0000256" key="3">
    <source>
        <dbReference type="ARBA" id="ARBA00022827"/>
    </source>
</evidence>
<dbReference type="OrthoDB" id="9805195at2"/>
<keyword evidence="6" id="KW-0963">Cytoplasm</keyword>
<keyword evidence="9" id="KW-1185">Reference proteome</keyword>
<dbReference type="Gene3D" id="3.90.660.20">
    <property type="entry name" value="Protoporphyrinogen oxidase, mitochondrial, domain 2"/>
    <property type="match status" value="1"/>
</dbReference>
<dbReference type="GO" id="GO:0005737">
    <property type="term" value="C:cytoplasm"/>
    <property type="evidence" value="ECO:0007669"/>
    <property type="project" value="UniProtKB-SubCell"/>
</dbReference>
<keyword evidence="4 6" id="KW-0560">Oxidoreductase</keyword>
<comment type="function">
    <text evidence="6">Involved in coproporphyrin-dependent heme b biosynthesis. Catalyzes the oxidation of coproporphyrinogen III to coproporphyrin III.</text>
</comment>
<dbReference type="Proteomes" id="UP000290218">
    <property type="component" value="Unassembled WGS sequence"/>
</dbReference>
<dbReference type="PANTHER" id="PTHR42923">
    <property type="entry name" value="PROTOPORPHYRINOGEN OXIDASE"/>
    <property type="match status" value="1"/>
</dbReference>
<comment type="caution">
    <text evidence="8">The sequence shown here is derived from an EMBL/GenBank/DDBJ whole genome shotgun (WGS) entry which is preliminary data.</text>
</comment>
<dbReference type="Pfam" id="PF01593">
    <property type="entry name" value="Amino_oxidase"/>
    <property type="match status" value="1"/>
</dbReference>
<organism evidence="8 9">
    <name type="scientific">Oleiharenicola lentus</name>
    <dbReference type="NCBI Taxonomy" id="2508720"/>
    <lineage>
        <taxon>Bacteria</taxon>
        <taxon>Pseudomonadati</taxon>
        <taxon>Verrucomicrobiota</taxon>
        <taxon>Opitutia</taxon>
        <taxon>Opitutales</taxon>
        <taxon>Opitutaceae</taxon>
        <taxon>Oleiharenicola</taxon>
    </lineage>
</organism>
<dbReference type="InterPro" id="IPR036188">
    <property type="entry name" value="FAD/NAD-bd_sf"/>
</dbReference>
<evidence type="ECO:0000256" key="4">
    <source>
        <dbReference type="ARBA" id="ARBA00023002"/>
    </source>
</evidence>
<comment type="subcellular location">
    <subcellularLocation>
        <location evidence="6">Cytoplasm</location>
    </subcellularLocation>
</comment>
<keyword evidence="5 6" id="KW-0350">Heme biosynthesis</keyword>
<evidence type="ECO:0000259" key="7">
    <source>
        <dbReference type="Pfam" id="PF01593"/>
    </source>
</evidence>
<evidence type="ECO:0000256" key="6">
    <source>
        <dbReference type="RuleBase" id="RU364052"/>
    </source>
</evidence>
<protein>
    <recommendedName>
        <fullName evidence="6">Coproporphyrinogen III oxidase</fullName>
        <ecNumber evidence="6">1.3.3.15</ecNumber>
    </recommendedName>
</protein>
<dbReference type="InterPro" id="IPR002937">
    <property type="entry name" value="Amino_oxidase"/>
</dbReference>
<comment type="cofactor">
    <cofactor evidence="1 6">
        <name>FAD</name>
        <dbReference type="ChEBI" id="CHEBI:57692"/>
    </cofactor>
</comment>
<name>A0A4Q1CBT8_9BACT</name>
<proteinExistence type="inferred from homology"/>
<dbReference type="GO" id="GO:0004729">
    <property type="term" value="F:oxygen-dependent protoporphyrinogen oxidase activity"/>
    <property type="evidence" value="ECO:0007669"/>
    <property type="project" value="UniProtKB-UniRule"/>
</dbReference>
<dbReference type="GO" id="GO:0006783">
    <property type="term" value="P:heme biosynthetic process"/>
    <property type="evidence" value="ECO:0007669"/>
    <property type="project" value="UniProtKB-UniRule"/>
</dbReference>
<comment type="similarity">
    <text evidence="6">Belongs to the protoporphyrinogen/coproporphyrinogen oxidase family. Coproporphyrinogen III oxidase subfamily.</text>
</comment>
<dbReference type="EMBL" id="SDHX01000001">
    <property type="protein sequence ID" value="RXK56564.1"/>
    <property type="molecule type" value="Genomic_DNA"/>
</dbReference>
<dbReference type="PANTHER" id="PTHR42923:SF3">
    <property type="entry name" value="PROTOPORPHYRINOGEN OXIDASE"/>
    <property type="match status" value="1"/>
</dbReference>
<accession>A0A4Q1CBT8</accession>
<evidence type="ECO:0000256" key="2">
    <source>
        <dbReference type="ARBA" id="ARBA00022630"/>
    </source>
</evidence>
<dbReference type="InterPro" id="IPR050464">
    <property type="entry name" value="Zeta_carotene_desat/Oxidored"/>
</dbReference>
<dbReference type="InterPro" id="IPR004572">
    <property type="entry name" value="Protoporphyrinogen_oxidase"/>
</dbReference>
<comment type="pathway">
    <text evidence="6">Porphyrin-containing compound metabolism; protoheme biosynthesis.</text>
</comment>
<gene>
    <name evidence="8" type="primary">hemG</name>
    <name evidence="8" type="ORF">ESB00_12060</name>
</gene>
<reference evidence="8 9" key="1">
    <citation type="submission" date="2019-01" db="EMBL/GenBank/DDBJ databases">
        <title>Lacunisphaera sp. strain TWA-58.</title>
        <authorList>
            <person name="Chen W.-M."/>
        </authorList>
    </citation>
    <scope>NUCLEOTIDE SEQUENCE [LARGE SCALE GENOMIC DNA]</scope>
    <source>
        <strain evidence="8 9">TWA-58</strain>
    </source>
</reference>
<evidence type="ECO:0000256" key="1">
    <source>
        <dbReference type="ARBA" id="ARBA00001974"/>
    </source>
</evidence>
<keyword evidence="3 6" id="KW-0274">FAD</keyword>